<dbReference type="InterPro" id="IPR036770">
    <property type="entry name" value="Ankyrin_rpt-contain_sf"/>
</dbReference>
<dbReference type="PANTHER" id="PTHR24161:SF85">
    <property type="entry name" value="PALMITOYLTRANSFERASE HIP14"/>
    <property type="match status" value="1"/>
</dbReference>
<dbReference type="Gene3D" id="1.25.40.20">
    <property type="entry name" value="Ankyrin repeat-containing domain"/>
    <property type="match status" value="2"/>
</dbReference>
<keyword evidence="5" id="KW-1185">Reference proteome</keyword>
<dbReference type="PANTHER" id="PTHR24161">
    <property type="entry name" value="ANK_REP_REGION DOMAIN-CONTAINING PROTEIN-RELATED"/>
    <property type="match status" value="1"/>
</dbReference>
<evidence type="ECO:0000313" key="4">
    <source>
        <dbReference type="EMBL" id="CEM00569.1"/>
    </source>
</evidence>
<name>A0A0G4ERB8_VITBC</name>
<evidence type="ECO:0000256" key="2">
    <source>
        <dbReference type="ARBA" id="ARBA00023043"/>
    </source>
</evidence>
<dbReference type="AlphaFoldDB" id="A0A0G4ERB8"/>
<gene>
    <name evidence="4" type="ORF">Vbra_12838</name>
</gene>
<accession>A0A0G4ERB8</accession>
<dbReference type="EMBL" id="CDMY01000295">
    <property type="protein sequence ID" value="CEM00569.1"/>
    <property type="molecule type" value="Genomic_DNA"/>
</dbReference>
<dbReference type="InParanoid" id="A0A0G4ERB8"/>
<evidence type="ECO:0000256" key="1">
    <source>
        <dbReference type="ARBA" id="ARBA00022737"/>
    </source>
</evidence>
<dbReference type="SMART" id="SM00248">
    <property type="entry name" value="ANK"/>
    <property type="match status" value="2"/>
</dbReference>
<protein>
    <submittedName>
        <fullName evidence="4">Uncharacterized protein</fullName>
    </submittedName>
</protein>
<reference evidence="4 5" key="1">
    <citation type="submission" date="2014-11" db="EMBL/GenBank/DDBJ databases">
        <authorList>
            <person name="Zhu J."/>
            <person name="Qi W."/>
            <person name="Song R."/>
        </authorList>
    </citation>
    <scope>NUCLEOTIDE SEQUENCE [LARGE SCALE GENOMIC DNA]</scope>
</reference>
<proteinExistence type="predicted"/>
<dbReference type="Pfam" id="PF00023">
    <property type="entry name" value="Ank"/>
    <property type="match status" value="1"/>
</dbReference>
<dbReference type="PhylomeDB" id="A0A0G4ERB8"/>
<keyword evidence="2" id="KW-0040">ANK repeat</keyword>
<dbReference type="VEuPathDB" id="CryptoDB:Vbra_12838"/>
<dbReference type="InterPro" id="IPR002110">
    <property type="entry name" value="Ankyrin_rpt"/>
</dbReference>
<organism evidence="4 5">
    <name type="scientific">Vitrella brassicaformis (strain CCMP3155)</name>
    <dbReference type="NCBI Taxonomy" id="1169540"/>
    <lineage>
        <taxon>Eukaryota</taxon>
        <taxon>Sar</taxon>
        <taxon>Alveolata</taxon>
        <taxon>Colpodellida</taxon>
        <taxon>Vitrellaceae</taxon>
        <taxon>Vitrella</taxon>
    </lineage>
</organism>
<keyword evidence="1" id="KW-0677">Repeat</keyword>
<evidence type="ECO:0000256" key="3">
    <source>
        <dbReference type="SAM" id="MobiDB-lite"/>
    </source>
</evidence>
<feature type="region of interest" description="Disordered" evidence="3">
    <location>
        <begin position="338"/>
        <end position="393"/>
    </location>
</feature>
<evidence type="ECO:0000313" key="5">
    <source>
        <dbReference type="Proteomes" id="UP000041254"/>
    </source>
</evidence>
<dbReference type="SUPFAM" id="SSF48403">
    <property type="entry name" value="Ankyrin repeat"/>
    <property type="match status" value="1"/>
</dbReference>
<dbReference type="Proteomes" id="UP000041254">
    <property type="component" value="Unassembled WGS sequence"/>
</dbReference>
<sequence>MSAAAEDAERDVEPHLTVRVAGPTTRVLLGVMAQSLSAASQAPYTQAVPPYCKGLDDVDTIPDEGVSALSQRLLEGCIRCNFTHASHQVTGLVRQGADPRAIGGLRVRGITLPPSWRYGCLSFAIDSPTNGPSLYAKSDANFSVPVVLPQWSSRQLQRDVINTLIDDGADVNAGQGYTRPIQVAVAAGNLTAVETLLARQANVRGFAVMRLPQPHVTRQGEKQLLSVYHRLIQHDSTLPEERFGGENLVHWAAMARSAFSQQFIDQYLDLITSHGAEMTATRYGRTPLHMAARCGSPYVADWLCRQLTAEDINRGSPNQPNETPLSVAAQVLDNLMQEQQQQHGHGNGLGEDQGEEERRQRSIRHHKTITRTLLRAGAAPSISRIPTATGEQRRRRQLVLTEYTTVLSELPDVTMSAINAALAPQRDHSMLLARLLPLAPHHDGAHPHPSPSNMAFGPHEAEAIGWKIGAFLHDPSAAVAAIDEYLIGDSQLRRRVRSAVGHFVKSAATQTSSNREVVGRMASVGGVMVRVPLQCFVVGDVGGQTMELREVIHKARKDEAAQYRVVGVVKGFNEHLGDQDCQFEWGQLGCLSRTGLFVSLGIE</sequence>